<protein>
    <submittedName>
        <fullName evidence="1">Uncharacterized protein</fullName>
    </submittedName>
</protein>
<reference evidence="2" key="1">
    <citation type="journal article" date="2022" name="Mol. Ecol. Resour.">
        <title>The genomes of chicory, endive, great burdock and yacon provide insights into Asteraceae palaeo-polyploidization history and plant inulin production.</title>
        <authorList>
            <person name="Fan W."/>
            <person name="Wang S."/>
            <person name="Wang H."/>
            <person name="Wang A."/>
            <person name="Jiang F."/>
            <person name="Liu H."/>
            <person name="Zhao H."/>
            <person name="Xu D."/>
            <person name="Zhang Y."/>
        </authorList>
    </citation>
    <scope>NUCLEOTIDE SEQUENCE [LARGE SCALE GENOMIC DNA]</scope>
    <source>
        <strain evidence="2">cv. Niubang</strain>
    </source>
</reference>
<evidence type="ECO:0000313" key="1">
    <source>
        <dbReference type="EMBL" id="KAI3747519.1"/>
    </source>
</evidence>
<dbReference type="EMBL" id="CM042049">
    <property type="protein sequence ID" value="KAI3747519.1"/>
    <property type="molecule type" value="Genomic_DNA"/>
</dbReference>
<name>A0ACB9DLG7_ARCLA</name>
<reference evidence="1 2" key="2">
    <citation type="journal article" date="2022" name="Mol. Ecol. Resour.">
        <title>The genomes of chicory, endive, great burdock and yacon provide insights into Asteraceae paleo-polyploidization history and plant inulin production.</title>
        <authorList>
            <person name="Fan W."/>
            <person name="Wang S."/>
            <person name="Wang H."/>
            <person name="Wang A."/>
            <person name="Jiang F."/>
            <person name="Liu H."/>
            <person name="Zhao H."/>
            <person name="Xu D."/>
            <person name="Zhang Y."/>
        </authorList>
    </citation>
    <scope>NUCLEOTIDE SEQUENCE [LARGE SCALE GENOMIC DNA]</scope>
    <source>
        <strain evidence="2">cv. Niubang</strain>
    </source>
</reference>
<comment type="caution">
    <text evidence="1">The sequence shown here is derived from an EMBL/GenBank/DDBJ whole genome shotgun (WGS) entry which is preliminary data.</text>
</comment>
<gene>
    <name evidence="1" type="ORF">L6452_09978</name>
</gene>
<proteinExistence type="predicted"/>
<evidence type="ECO:0000313" key="2">
    <source>
        <dbReference type="Proteomes" id="UP001055879"/>
    </source>
</evidence>
<accession>A0ACB9DLG7</accession>
<dbReference type="Proteomes" id="UP001055879">
    <property type="component" value="Linkage Group LG03"/>
</dbReference>
<sequence length="139" mass="16082">MKVLNIEPHDEDEWIGELTCYEEVTRIKDEHPDDKQCIVNGMVKGHLKVTREFEDGFLKQVTRVSDIFIDRWRTMGGFGIEEIEAPAVVNEVARIKNEHPNDKQCMSMLFLDCGISMKVLNIEPHDEDGWIGELTCYEV</sequence>
<keyword evidence="2" id="KW-1185">Reference proteome</keyword>
<organism evidence="1 2">
    <name type="scientific">Arctium lappa</name>
    <name type="common">Greater burdock</name>
    <name type="synonym">Lappa major</name>
    <dbReference type="NCBI Taxonomy" id="4217"/>
    <lineage>
        <taxon>Eukaryota</taxon>
        <taxon>Viridiplantae</taxon>
        <taxon>Streptophyta</taxon>
        <taxon>Embryophyta</taxon>
        <taxon>Tracheophyta</taxon>
        <taxon>Spermatophyta</taxon>
        <taxon>Magnoliopsida</taxon>
        <taxon>eudicotyledons</taxon>
        <taxon>Gunneridae</taxon>
        <taxon>Pentapetalae</taxon>
        <taxon>asterids</taxon>
        <taxon>campanulids</taxon>
        <taxon>Asterales</taxon>
        <taxon>Asteraceae</taxon>
        <taxon>Carduoideae</taxon>
        <taxon>Cardueae</taxon>
        <taxon>Arctiinae</taxon>
        <taxon>Arctium</taxon>
    </lineage>
</organism>